<reference evidence="1 2" key="1">
    <citation type="submission" date="2016-10" db="EMBL/GenBank/DDBJ databases">
        <authorList>
            <person name="de Groot N.N."/>
        </authorList>
    </citation>
    <scope>NUCLEOTIDE SEQUENCE [LARGE SCALE GENOMIC DNA]</scope>
    <source>
        <strain evidence="1 2">CGMCC 1.12097</strain>
    </source>
</reference>
<protein>
    <submittedName>
        <fullName evidence="1">Uncharacterized protein</fullName>
    </submittedName>
</protein>
<name>A0A1G5WUJ0_9HYPH</name>
<dbReference type="STRING" id="1165689.SAMN02927914_01765"/>
<gene>
    <name evidence="1" type="ORF">SAMN02927914_01765</name>
</gene>
<proteinExistence type="predicted"/>
<dbReference type="EMBL" id="FMXM01000004">
    <property type="protein sequence ID" value="SDA61831.1"/>
    <property type="molecule type" value="Genomic_DNA"/>
</dbReference>
<evidence type="ECO:0000313" key="2">
    <source>
        <dbReference type="Proteomes" id="UP000198588"/>
    </source>
</evidence>
<sequence length="71" mass="7672">MTDIVARLLNACNAMRSKGADFPTIWKDILKGHPYVAGSPIQDSGEDGPMLRIPLITGQVLVFLGSNFSLL</sequence>
<evidence type="ECO:0000313" key="1">
    <source>
        <dbReference type="EMBL" id="SDA61831.1"/>
    </source>
</evidence>
<dbReference type="Proteomes" id="UP000198588">
    <property type="component" value="Unassembled WGS sequence"/>
</dbReference>
<dbReference type="AlphaFoldDB" id="A0A1G5WUJ0"/>
<accession>A0A1G5WUJ0</accession>
<organism evidence="1 2">
    <name type="scientific">Mesorhizobium qingshengii</name>
    <dbReference type="NCBI Taxonomy" id="1165689"/>
    <lineage>
        <taxon>Bacteria</taxon>
        <taxon>Pseudomonadati</taxon>
        <taxon>Pseudomonadota</taxon>
        <taxon>Alphaproteobacteria</taxon>
        <taxon>Hyphomicrobiales</taxon>
        <taxon>Phyllobacteriaceae</taxon>
        <taxon>Mesorhizobium</taxon>
    </lineage>
</organism>